<accession>I0GQI3</accession>
<dbReference type="AlphaFoldDB" id="I0GQI3"/>
<dbReference type="OrthoDB" id="7056196at2"/>
<dbReference type="PATRIC" id="fig|927704.6.peg.1350"/>
<dbReference type="Gene3D" id="2.20.28.30">
    <property type="entry name" value="RNA polymerase ii, chain L"/>
    <property type="match status" value="1"/>
</dbReference>
<dbReference type="eggNOG" id="COG1404">
    <property type="taxonomic scope" value="Bacteria"/>
</dbReference>
<dbReference type="KEGG" id="sri:SELR_13120"/>
<reference evidence="1 2" key="1">
    <citation type="submission" date="2011-10" db="EMBL/GenBank/DDBJ databases">
        <title>Whole genome sequence of Selenomonas ruminantium subsp. lactilytica TAM6421.</title>
        <authorList>
            <person name="Oguchi A."/>
            <person name="Ankai A."/>
            <person name="Kaneko J."/>
            <person name="Yamada-Narita S."/>
            <person name="Fukui S."/>
            <person name="Takahashi M."/>
            <person name="Onodera T."/>
            <person name="Kojima S."/>
            <person name="Fushimi T."/>
            <person name="Abe N."/>
            <person name="Kamio Y."/>
            <person name="Yamazaki S."/>
            <person name="Fujita N."/>
        </authorList>
    </citation>
    <scope>NUCLEOTIDE SEQUENCE [LARGE SCALE GENOMIC DNA]</scope>
    <source>
        <strain evidence="2">NBRC 103574 / TAM6421</strain>
    </source>
</reference>
<evidence type="ECO:0008006" key="3">
    <source>
        <dbReference type="Google" id="ProtNLM"/>
    </source>
</evidence>
<name>I0GQI3_SELRL</name>
<gene>
    <name evidence="1" type="ordered locus">SELR_13120</name>
</gene>
<protein>
    <recommendedName>
        <fullName evidence="3">Tetratricopeptide repeat-containing protein</fullName>
    </recommendedName>
</protein>
<sequence length="279" mass="30950">MSFIPAKCTQCGAEITVDDTKDAGICKYCGTAFVTEKAINNYNTYVTNDFSGANVNIVKGDINNLIHLAENALYAENYQEAYDYANKALEIDSRSSLGWFIKLRARSNLIDPKHRASSFYTELSLYGNNALIYAEGIRITDDGGYELEQPPEAAKLMESVYSTYLLSACTLMTEASFAISDTSYMFNRILNGEDKELVKLEDEPPRADLEQLTLDAILLKQEVPCFCIGAEEFIILCPKLYLYSHNTYATLTKAMPALPSSPNSIVGAKSIEGNSFRDC</sequence>
<dbReference type="Proteomes" id="UP000007887">
    <property type="component" value="Chromosome"/>
</dbReference>
<dbReference type="EMBL" id="AP012292">
    <property type="protein sequence ID" value="BAL83020.1"/>
    <property type="molecule type" value="Genomic_DNA"/>
</dbReference>
<dbReference type="RefSeq" id="WP_014424457.1">
    <property type="nucleotide sequence ID" value="NC_017068.1"/>
</dbReference>
<evidence type="ECO:0000313" key="2">
    <source>
        <dbReference type="Proteomes" id="UP000007887"/>
    </source>
</evidence>
<proteinExistence type="predicted"/>
<evidence type="ECO:0000313" key="1">
    <source>
        <dbReference type="EMBL" id="BAL83020.1"/>
    </source>
</evidence>
<dbReference type="HOGENOM" id="CLU_997130_0_0_9"/>
<organism evidence="1 2">
    <name type="scientific">Selenomonas ruminantium subsp. lactilytica (strain NBRC 103574 / TAM6421)</name>
    <dbReference type="NCBI Taxonomy" id="927704"/>
    <lineage>
        <taxon>Bacteria</taxon>
        <taxon>Bacillati</taxon>
        <taxon>Bacillota</taxon>
        <taxon>Negativicutes</taxon>
        <taxon>Selenomonadales</taxon>
        <taxon>Selenomonadaceae</taxon>
        <taxon>Selenomonas</taxon>
    </lineage>
</organism>